<proteinExistence type="predicted"/>
<protein>
    <submittedName>
        <fullName evidence="1">Uncharacterized protein</fullName>
    </submittedName>
</protein>
<dbReference type="AlphaFoldDB" id="A0AAN9PP81"/>
<name>A0AAN9PP81_CANGL</name>
<organism evidence="1 2">
    <name type="scientific">Canavalia gladiata</name>
    <name type="common">Sword bean</name>
    <name type="synonym">Dolichos gladiatus</name>
    <dbReference type="NCBI Taxonomy" id="3824"/>
    <lineage>
        <taxon>Eukaryota</taxon>
        <taxon>Viridiplantae</taxon>
        <taxon>Streptophyta</taxon>
        <taxon>Embryophyta</taxon>
        <taxon>Tracheophyta</taxon>
        <taxon>Spermatophyta</taxon>
        <taxon>Magnoliopsida</taxon>
        <taxon>eudicotyledons</taxon>
        <taxon>Gunneridae</taxon>
        <taxon>Pentapetalae</taxon>
        <taxon>rosids</taxon>
        <taxon>fabids</taxon>
        <taxon>Fabales</taxon>
        <taxon>Fabaceae</taxon>
        <taxon>Papilionoideae</taxon>
        <taxon>50 kb inversion clade</taxon>
        <taxon>NPAAA clade</taxon>
        <taxon>indigoferoid/millettioid clade</taxon>
        <taxon>Phaseoleae</taxon>
        <taxon>Canavalia</taxon>
    </lineage>
</organism>
<accession>A0AAN9PP81</accession>
<evidence type="ECO:0000313" key="1">
    <source>
        <dbReference type="EMBL" id="KAK7305284.1"/>
    </source>
</evidence>
<gene>
    <name evidence="1" type="ORF">VNO77_43187</name>
</gene>
<sequence>MQISYNFVDLVSNIARKCNLMTESKPLLSKITIPSCHWIAKHGKSPFQNKSLFSQRRHCSPPHETYLCT</sequence>
<evidence type="ECO:0000313" key="2">
    <source>
        <dbReference type="Proteomes" id="UP001367508"/>
    </source>
</evidence>
<keyword evidence="2" id="KW-1185">Reference proteome</keyword>
<dbReference type="EMBL" id="JAYMYQ010000011">
    <property type="protein sequence ID" value="KAK7305284.1"/>
    <property type="molecule type" value="Genomic_DNA"/>
</dbReference>
<reference evidence="1 2" key="1">
    <citation type="submission" date="2024-01" db="EMBL/GenBank/DDBJ databases">
        <title>The genomes of 5 underutilized Papilionoideae crops provide insights into root nodulation and disease resistanc.</title>
        <authorList>
            <person name="Jiang F."/>
        </authorList>
    </citation>
    <scope>NUCLEOTIDE SEQUENCE [LARGE SCALE GENOMIC DNA]</scope>
    <source>
        <strain evidence="1">LVBAO_FW01</strain>
        <tissue evidence="1">Leaves</tissue>
    </source>
</reference>
<comment type="caution">
    <text evidence="1">The sequence shown here is derived from an EMBL/GenBank/DDBJ whole genome shotgun (WGS) entry which is preliminary data.</text>
</comment>
<dbReference type="Proteomes" id="UP001367508">
    <property type="component" value="Unassembled WGS sequence"/>
</dbReference>